<protein>
    <recommendedName>
        <fullName evidence="4">Elongin-A</fullName>
    </recommendedName>
</protein>
<feature type="compositionally biased region" description="Polar residues" evidence="1">
    <location>
        <begin position="315"/>
        <end position="331"/>
    </location>
</feature>
<dbReference type="EMBL" id="KQ030544">
    <property type="protein sequence ID" value="KJZ72637.1"/>
    <property type="molecule type" value="Genomic_DNA"/>
</dbReference>
<name>A0A0F7ZYK6_9HYPO</name>
<gene>
    <name evidence="2" type="ORF">HIM_07996</name>
</gene>
<reference evidence="2 3" key="1">
    <citation type="journal article" date="2014" name="Genome Biol. Evol.">
        <title>Comparative genomics and transcriptomics analyses reveal divergent lifestyle features of nematode endoparasitic fungus Hirsutella minnesotensis.</title>
        <authorList>
            <person name="Lai Y."/>
            <person name="Liu K."/>
            <person name="Zhang X."/>
            <person name="Zhang X."/>
            <person name="Li K."/>
            <person name="Wang N."/>
            <person name="Shu C."/>
            <person name="Wu Y."/>
            <person name="Wang C."/>
            <person name="Bushley K.E."/>
            <person name="Xiang M."/>
            <person name="Liu X."/>
        </authorList>
    </citation>
    <scope>NUCLEOTIDE SEQUENCE [LARGE SCALE GENOMIC DNA]</scope>
    <source>
        <strain evidence="2 3">3608</strain>
    </source>
</reference>
<dbReference type="InterPro" id="IPR010684">
    <property type="entry name" value="RNA_pol_II_trans_fac_SIII_A"/>
</dbReference>
<dbReference type="GO" id="GO:0006368">
    <property type="term" value="P:transcription elongation by RNA polymerase II"/>
    <property type="evidence" value="ECO:0007669"/>
    <property type="project" value="InterPro"/>
</dbReference>
<feature type="region of interest" description="Disordered" evidence="1">
    <location>
        <begin position="248"/>
        <end position="436"/>
    </location>
</feature>
<dbReference type="GO" id="GO:0070449">
    <property type="term" value="C:elongin complex"/>
    <property type="evidence" value="ECO:0007669"/>
    <property type="project" value="InterPro"/>
</dbReference>
<dbReference type="InterPro" id="IPR051870">
    <property type="entry name" value="Elongin-A_domain"/>
</dbReference>
<feature type="region of interest" description="Disordered" evidence="1">
    <location>
        <begin position="140"/>
        <end position="172"/>
    </location>
</feature>
<keyword evidence="3" id="KW-1185">Reference proteome</keyword>
<evidence type="ECO:0000313" key="3">
    <source>
        <dbReference type="Proteomes" id="UP000054481"/>
    </source>
</evidence>
<dbReference type="Proteomes" id="UP000054481">
    <property type="component" value="Unassembled WGS sequence"/>
</dbReference>
<accession>A0A0F7ZYK6</accession>
<dbReference type="PANTHER" id="PTHR15141:SF76">
    <property type="entry name" value="TRANSCRIPTION ELONGATION FACTOR B POLYPEPTIDE 3"/>
    <property type="match status" value="1"/>
</dbReference>
<feature type="compositionally biased region" description="Polar residues" evidence="1">
    <location>
        <begin position="375"/>
        <end position="390"/>
    </location>
</feature>
<organism evidence="2 3">
    <name type="scientific">Hirsutella minnesotensis 3608</name>
    <dbReference type="NCBI Taxonomy" id="1043627"/>
    <lineage>
        <taxon>Eukaryota</taxon>
        <taxon>Fungi</taxon>
        <taxon>Dikarya</taxon>
        <taxon>Ascomycota</taxon>
        <taxon>Pezizomycotina</taxon>
        <taxon>Sordariomycetes</taxon>
        <taxon>Hypocreomycetidae</taxon>
        <taxon>Hypocreales</taxon>
        <taxon>Ophiocordycipitaceae</taxon>
        <taxon>Hirsutella</taxon>
    </lineage>
</organism>
<feature type="compositionally biased region" description="Polar residues" evidence="1">
    <location>
        <begin position="155"/>
        <end position="170"/>
    </location>
</feature>
<feature type="compositionally biased region" description="Low complexity" evidence="1">
    <location>
        <begin position="303"/>
        <end position="314"/>
    </location>
</feature>
<evidence type="ECO:0008006" key="4">
    <source>
        <dbReference type="Google" id="ProtNLM"/>
    </source>
</evidence>
<evidence type="ECO:0000313" key="2">
    <source>
        <dbReference type="EMBL" id="KJZ72637.1"/>
    </source>
</evidence>
<dbReference type="Pfam" id="PF06881">
    <property type="entry name" value="Elongin_A"/>
    <property type="match status" value="1"/>
</dbReference>
<sequence length="436" mass="47505">MPAKSLMELASAACIKNIKSLESVGDYLPYDSVRHILLRVDNAYQLRQVELNSPQLQGETSELWIKLIERDFPLEYKASAYKPQTADKWHKVWEKYKKEHDAALEESERKLMSALAGLRQDKEKNTSKIVKRKFLPRAGRVGSKRPWGQRDPNGSVLTFNSGSRTRTHTGASVMRRVRREVKEIATIHGSLSRPIRGPARMGSLPKAPPAMINDYQRAAQPQYRTTAKAPPEAISAVEQYEKRATFISDSEEEEADDDASHDSPPRHAASKPAPSVKNQAAQASLLKKRGGLFRGPAPKPIIKSQPASASKPAANHSSASSQRQNGPGAQASSSTKPSSSSSSSSSSLANKFGGARSPTKARSMDRARRSPHSPVGSSSDADNGSPQPRATASRELSPGPSSPPEVVDAPTESAPQPAARKRKAVDIFMRRKKRVA</sequence>
<dbReference type="PANTHER" id="PTHR15141">
    <property type="entry name" value="TRANSCRIPTION ELONGATION FACTOR B POLYPEPTIDE 3"/>
    <property type="match status" value="1"/>
</dbReference>
<evidence type="ECO:0000256" key="1">
    <source>
        <dbReference type="SAM" id="MobiDB-lite"/>
    </source>
</evidence>
<feature type="compositionally biased region" description="Low complexity" evidence="1">
    <location>
        <begin position="332"/>
        <end position="347"/>
    </location>
</feature>
<dbReference type="OrthoDB" id="21513at2759"/>
<proteinExistence type="predicted"/>
<dbReference type="Gene3D" id="6.10.250.3180">
    <property type="match status" value="1"/>
</dbReference>
<dbReference type="AlphaFoldDB" id="A0A0F7ZYK6"/>